<dbReference type="EMBL" id="LAVV01007414">
    <property type="protein sequence ID" value="KNZ56016.1"/>
    <property type="molecule type" value="Genomic_DNA"/>
</dbReference>
<evidence type="ECO:0008006" key="3">
    <source>
        <dbReference type="Google" id="ProtNLM"/>
    </source>
</evidence>
<dbReference type="PANTHER" id="PTHR11439:SF483">
    <property type="entry name" value="PEPTIDE SYNTHASE GLIP-LIKE, PUTATIVE (AFU_ORTHOLOGUE AFUA_3G12920)-RELATED"/>
    <property type="match status" value="1"/>
</dbReference>
<proteinExistence type="predicted"/>
<sequence>MDLEQTADSISLSQPKLIKKGLEFLKMEDCKPVKTPLSPGVSLISATKEEKEEFKKLNINYRSHTGLLNFLACRTRPDLAPAVSILSSFNGEPGIKHWSQVLHCWKYLKGTMNLKLTLKPDKIESTNAHLDIKMKWLRELKNSNQINVRLIPSEEMVADALTKPSSAESLQRLQARCFLVLFSPN</sequence>
<gene>
    <name evidence="1" type="ORF">VP01_251g8</name>
</gene>
<dbReference type="PANTHER" id="PTHR11439">
    <property type="entry name" value="GAG-POL-RELATED RETROTRANSPOSON"/>
    <property type="match status" value="1"/>
</dbReference>
<dbReference type="VEuPathDB" id="FungiDB:VP01_251g8"/>
<evidence type="ECO:0000313" key="1">
    <source>
        <dbReference type="EMBL" id="KNZ56016.1"/>
    </source>
</evidence>
<reference evidence="1 2" key="1">
    <citation type="submission" date="2015-08" db="EMBL/GenBank/DDBJ databases">
        <title>Next Generation Sequencing and Analysis of the Genome of Puccinia sorghi L Schw, the Causal Agent of Maize Common Rust.</title>
        <authorList>
            <person name="Rochi L."/>
            <person name="Burguener G."/>
            <person name="Darino M."/>
            <person name="Turjanski A."/>
            <person name="Kreff E."/>
            <person name="Dieguez M.J."/>
            <person name="Sacco F."/>
        </authorList>
    </citation>
    <scope>NUCLEOTIDE SEQUENCE [LARGE SCALE GENOMIC DNA]</scope>
    <source>
        <strain evidence="1 2">RO10H11247</strain>
    </source>
</reference>
<comment type="caution">
    <text evidence="1">The sequence shown here is derived from an EMBL/GenBank/DDBJ whole genome shotgun (WGS) entry which is preliminary data.</text>
</comment>
<protein>
    <recommendedName>
        <fullName evidence="3">Retrovirus-related Pol polyprotein from transposon TNT 1-94</fullName>
    </recommendedName>
</protein>
<keyword evidence="2" id="KW-1185">Reference proteome</keyword>
<organism evidence="1 2">
    <name type="scientific">Puccinia sorghi</name>
    <dbReference type="NCBI Taxonomy" id="27349"/>
    <lineage>
        <taxon>Eukaryota</taxon>
        <taxon>Fungi</taxon>
        <taxon>Dikarya</taxon>
        <taxon>Basidiomycota</taxon>
        <taxon>Pucciniomycotina</taxon>
        <taxon>Pucciniomycetes</taxon>
        <taxon>Pucciniales</taxon>
        <taxon>Pucciniaceae</taxon>
        <taxon>Puccinia</taxon>
    </lineage>
</organism>
<dbReference type="OrthoDB" id="3344688at2759"/>
<evidence type="ECO:0000313" key="2">
    <source>
        <dbReference type="Proteomes" id="UP000037035"/>
    </source>
</evidence>
<dbReference type="AlphaFoldDB" id="A0A0L6V5E5"/>
<accession>A0A0L6V5E5</accession>
<name>A0A0L6V5E5_9BASI</name>
<dbReference type="Proteomes" id="UP000037035">
    <property type="component" value="Unassembled WGS sequence"/>
</dbReference>